<keyword evidence="4" id="KW-1185">Reference proteome</keyword>
<protein>
    <submittedName>
        <fullName evidence="3">Uncharacterized protein</fullName>
    </submittedName>
</protein>
<dbReference type="OrthoDB" id="5421765at2759"/>
<dbReference type="Proteomes" id="UP000018144">
    <property type="component" value="Unassembled WGS sequence"/>
</dbReference>
<proteinExistence type="predicted"/>
<sequence>MTTPTRETPPRTFTATSNPTVTGATVIPSGLIDFSVITLRPQTTSSEPVSSPTNSIHPSPHAPATALQISLIAAVVLSIIAAALVIILVIAFLYARHRVRNLGDSPRSEAPSRFSTDIPDDRRRSKLIPYSPQIHNKDILRDVAALSAKIEEHIESFYDFEVKVYDTRLDPRLVSRRTRPVALRETVARALLGRIEPRGDPNTTLLPRGLVEITRDLPHEEDRPSECNAVLPQALSQFRSLTAFLLQYGDEFGPSGYHTKLSHAIHNGAMQIFSDLDRFIEKSNKDRARDHMIGLLEKTAQLGALIISQPVVWEFGGWKSREGDVVFPALLRKSDERGQRLDEPVVVRTADVVQSEGLSNDGESSRRPSRSTRSTMDGPSKEI</sequence>
<evidence type="ECO:0000256" key="1">
    <source>
        <dbReference type="SAM" id="MobiDB-lite"/>
    </source>
</evidence>
<dbReference type="AlphaFoldDB" id="U4LLI2"/>
<dbReference type="EMBL" id="HF935428">
    <property type="protein sequence ID" value="CCX30215.1"/>
    <property type="molecule type" value="Genomic_DNA"/>
</dbReference>
<organism evidence="3 4">
    <name type="scientific">Pyronema omphalodes (strain CBS 100304)</name>
    <name type="common">Pyronema confluens</name>
    <dbReference type="NCBI Taxonomy" id="1076935"/>
    <lineage>
        <taxon>Eukaryota</taxon>
        <taxon>Fungi</taxon>
        <taxon>Dikarya</taxon>
        <taxon>Ascomycota</taxon>
        <taxon>Pezizomycotina</taxon>
        <taxon>Pezizomycetes</taxon>
        <taxon>Pezizales</taxon>
        <taxon>Pyronemataceae</taxon>
        <taxon>Pyronema</taxon>
    </lineage>
</organism>
<reference evidence="3 4" key="1">
    <citation type="journal article" date="2013" name="PLoS Genet.">
        <title>The genome and development-dependent transcriptomes of Pyronema confluens: a window into fungal evolution.</title>
        <authorList>
            <person name="Traeger S."/>
            <person name="Altegoer F."/>
            <person name="Freitag M."/>
            <person name="Gabaldon T."/>
            <person name="Kempken F."/>
            <person name="Kumar A."/>
            <person name="Marcet-Houben M."/>
            <person name="Poggeler S."/>
            <person name="Stajich J.E."/>
            <person name="Nowrousian M."/>
        </authorList>
    </citation>
    <scope>NUCLEOTIDE SEQUENCE [LARGE SCALE GENOMIC DNA]</scope>
    <source>
        <strain evidence="4">CBS 100304</strain>
        <tissue evidence="3">Vegetative mycelium</tissue>
    </source>
</reference>
<evidence type="ECO:0000313" key="4">
    <source>
        <dbReference type="Proteomes" id="UP000018144"/>
    </source>
</evidence>
<keyword evidence="2" id="KW-0472">Membrane</keyword>
<name>U4LLI2_PYROM</name>
<feature type="region of interest" description="Disordered" evidence="1">
    <location>
        <begin position="352"/>
        <end position="383"/>
    </location>
</feature>
<evidence type="ECO:0000256" key="2">
    <source>
        <dbReference type="SAM" id="Phobius"/>
    </source>
</evidence>
<gene>
    <name evidence="3" type="ORF">PCON_08317</name>
</gene>
<feature type="transmembrane region" description="Helical" evidence="2">
    <location>
        <begin position="69"/>
        <end position="95"/>
    </location>
</feature>
<evidence type="ECO:0000313" key="3">
    <source>
        <dbReference type="EMBL" id="CCX30215.1"/>
    </source>
</evidence>
<accession>U4LLI2</accession>
<keyword evidence="2" id="KW-1133">Transmembrane helix</keyword>
<keyword evidence="2" id="KW-0812">Transmembrane</keyword>